<dbReference type="EMBL" id="PEYE01000009">
    <property type="protein sequence ID" value="PIS39061.1"/>
    <property type="molecule type" value="Genomic_DNA"/>
</dbReference>
<comment type="caution">
    <text evidence="6">The sequence shown here is derived from an EMBL/GenBank/DDBJ whole genome shotgun (WGS) entry which is preliminary data.</text>
</comment>
<evidence type="ECO:0000256" key="3">
    <source>
        <dbReference type="ARBA" id="ARBA00022729"/>
    </source>
</evidence>
<dbReference type="Gene3D" id="3.10.105.10">
    <property type="entry name" value="Dipeptide-binding Protein, Domain 3"/>
    <property type="match status" value="2"/>
</dbReference>
<gene>
    <name evidence="6" type="ORF">COT34_00420</name>
</gene>
<keyword evidence="2" id="KW-0813">Transport</keyword>
<evidence type="ECO:0000256" key="4">
    <source>
        <dbReference type="SAM" id="Phobius"/>
    </source>
</evidence>
<dbReference type="SUPFAM" id="SSF53850">
    <property type="entry name" value="Periplasmic binding protein-like II"/>
    <property type="match status" value="2"/>
</dbReference>
<comment type="similarity">
    <text evidence="1">Belongs to the bacterial solute-binding protein 5 family.</text>
</comment>
<dbReference type="Gene3D" id="3.40.190.10">
    <property type="entry name" value="Periplasmic binding protein-like II"/>
    <property type="match status" value="1"/>
</dbReference>
<keyword evidence="4" id="KW-0812">Transmembrane</keyword>
<dbReference type="PIRSF" id="PIRSF002741">
    <property type="entry name" value="MppA"/>
    <property type="match status" value="1"/>
</dbReference>
<dbReference type="InterPro" id="IPR039424">
    <property type="entry name" value="SBP_5"/>
</dbReference>
<dbReference type="SUPFAM" id="SSF47090">
    <property type="entry name" value="PGBD-like"/>
    <property type="match status" value="1"/>
</dbReference>
<evidence type="ECO:0000256" key="2">
    <source>
        <dbReference type="ARBA" id="ARBA00022448"/>
    </source>
</evidence>
<keyword evidence="4" id="KW-1133">Transmembrane helix</keyword>
<evidence type="ECO:0000313" key="6">
    <source>
        <dbReference type="EMBL" id="PIS39061.1"/>
    </source>
</evidence>
<feature type="transmembrane region" description="Helical" evidence="4">
    <location>
        <begin position="44"/>
        <end position="63"/>
    </location>
</feature>
<reference evidence="7" key="1">
    <citation type="submission" date="2017-09" db="EMBL/GenBank/DDBJ databases">
        <title>Depth-based differentiation of microbial function through sediment-hosted aquifers and enrichment of novel symbionts in the deep terrestrial subsurface.</title>
        <authorList>
            <person name="Probst A.J."/>
            <person name="Ladd B."/>
            <person name="Jarett J.K."/>
            <person name="Geller-Mcgrath D.E."/>
            <person name="Sieber C.M.K."/>
            <person name="Emerson J.B."/>
            <person name="Anantharaman K."/>
            <person name="Thomas B.C."/>
            <person name="Malmstrom R."/>
            <person name="Stieglmeier M."/>
            <person name="Klingl A."/>
            <person name="Woyke T."/>
            <person name="Ryan C.M."/>
            <person name="Banfield J.F."/>
        </authorList>
    </citation>
    <scope>NUCLEOTIDE SEQUENCE [LARGE SCALE GENOMIC DNA]</scope>
</reference>
<dbReference type="GO" id="GO:0043190">
    <property type="term" value="C:ATP-binding cassette (ABC) transporter complex"/>
    <property type="evidence" value="ECO:0007669"/>
    <property type="project" value="InterPro"/>
</dbReference>
<accession>A0A2M6T179</accession>
<organism evidence="6 7">
    <name type="scientific">Candidatus Nealsonbacteria bacterium CG08_land_8_20_14_0_20_43_11</name>
    <dbReference type="NCBI Taxonomy" id="1974706"/>
    <lineage>
        <taxon>Bacteria</taxon>
        <taxon>Candidatus Nealsoniibacteriota</taxon>
    </lineage>
</organism>
<dbReference type="GO" id="GO:0015833">
    <property type="term" value="P:peptide transport"/>
    <property type="evidence" value="ECO:0007669"/>
    <property type="project" value="TreeGrafter"/>
</dbReference>
<proteinExistence type="inferred from homology"/>
<dbReference type="PANTHER" id="PTHR30290:SF9">
    <property type="entry name" value="OLIGOPEPTIDE-BINDING PROTEIN APPA"/>
    <property type="match status" value="1"/>
</dbReference>
<dbReference type="InterPro" id="IPR036365">
    <property type="entry name" value="PGBD-like_sf"/>
</dbReference>
<dbReference type="Proteomes" id="UP000229390">
    <property type="component" value="Unassembled WGS sequence"/>
</dbReference>
<name>A0A2M6T179_9BACT</name>
<dbReference type="GO" id="GO:0042597">
    <property type="term" value="C:periplasmic space"/>
    <property type="evidence" value="ECO:0007669"/>
    <property type="project" value="UniProtKB-ARBA"/>
</dbReference>
<evidence type="ECO:0000259" key="5">
    <source>
        <dbReference type="Pfam" id="PF00496"/>
    </source>
</evidence>
<dbReference type="GO" id="GO:1904680">
    <property type="term" value="F:peptide transmembrane transporter activity"/>
    <property type="evidence" value="ECO:0007669"/>
    <property type="project" value="TreeGrafter"/>
</dbReference>
<sequence length="680" mass="77366">MPLFSFFNRLKEVLKTKLFPAGLPTFSQARKIGRVLDWREKIQLVFFFLLFTASAFFLARGFYYRNTEIVAADGGEYIEGVIGQPRFLNPIYGALNDADRDLVQLLFSGLMDYDENGKLVPNLAKEYRISEDGKVIEVILEENLFWSDGKGFTADDVVFTIKTIQNPDYKSPLRTNWVGVKAEKISDFVVRFALNSPYAAFLENLTLKILPQHIWQEIPAENFPFSPYNLSPVSLGPYQPKVINQDKQGHVNSITLAINPRYHGKKPYLEEITFLFFENEEELIKAGQRKEIHGLSLSAPQDYLELKKFGFNKYRFFLPRYFAIFFNPAKSPVLAETEVRQALNYAANKEKILKEALLGEGKIAQSPILPELYGFNAALVQYEFDPEKAKEILEKAGYVLKEDGFREKTIKEEIIFTFKSELKVGSQGTEVRQLQTCLNDPAIGGPEIYPDGKITGFFGNETKNAVIKFQEKYAKEILQPQGFKTGNGIVGKATRQKLNELCGKKPGKIIPLAFSLVTVDQPLLVSVAEVIKKQWQAVGVNVEIKIMDIETLEQETIKPRQYDALLFGEVLGALPDPFPFWHSSQKKDPGLNLAGFENKNADKLLEEARTNLEPAARKEKLEAFQNILLESAPALFLYTPDYVYLVDDKIKGVSGRIITDPSKRFSSVENWYLKTERNWR</sequence>
<dbReference type="InterPro" id="IPR000914">
    <property type="entry name" value="SBP_5_dom"/>
</dbReference>
<dbReference type="Gene3D" id="3.90.76.10">
    <property type="entry name" value="Dipeptide-binding Protein, Domain 1"/>
    <property type="match status" value="1"/>
</dbReference>
<dbReference type="PANTHER" id="PTHR30290">
    <property type="entry name" value="PERIPLASMIC BINDING COMPONENT OF ABC TRANSPORTER"/>
    <property type="match status" value="1"/>
</dbReference>
<dbReference type="InterPro" id="IPR030678">
    <property type="entry name" value="Peptide/Ni-bd"/>
</dbReference>
<protein>
    <recommendedName>
        <fullName evidence="5">Solute-binding protein family 5 domain-containing protein</fullName>
    </recommendedName>
</protein>
<keyword evidence="4" id="KW-0472">Membrane</keyword>
<feature type="domain" description="Solute-binding protein family 5" evidence="5">
    <location>
        <begin position="462"/>
        <end position="584"/>
    </location>
</feature>
<evidence type="ECO:0000313" key="7">
    <source>
        <dbReference type="Proteomes" id="UP000229390"/>
    </source>
</evidence>
<feature type="domain" description="Solute-binding protein family 5" evidence="5">
    <location>
        <begin position="118"/>
        <end position="420"/>
    </location>
</feature>
<dbReference type="Pfam" id="PF00496">
    <property type="entry name" value="SBP_bac_5"/>
    <property type="match status" value="2"/>
</dbReference>
<dbReference type="AlphaFoldDB" id="A0A2M6T179"/>
<evidence type="ECO:0000256" key="1">
    <source>
        <dbReference type="ARBA" id="ARBA00005695"/>
    </source>
</evidence>
<keyword evidence="3" id="KW-0732">Signal</keyword>